<proteinExistence type="predicted"/>
<organism evidence="2 3">
    <name type="scientific">Cryptolaemus montrouzieri</name>
    <dbReference type="NCBI Taxonomy" id="559131"/>
    <lineage>
        <taxon>Eukaryota</taxon>
        <taxon>Metazoa</taxon>
        <taxon>Ecdysozoa</taxon>
        <taxon>Arthropoda</taxon>
        <taxon>Hexapoda</taxon>
        <taxon>Insecta</taxon>
        <taxon>Pterygota</taxon>
        <taxon>Neoptera</taxon>
        <taxon>Endopterygota</taxon>
        <taxon>Coleoptera</taxon>
        <taxon>Polyphaga</taxon>
        <taxon>Cucujiformia</taxon>
        <taxon>Coccinelloidea</taxon>
        <taxon>Coccinellidae</taxon>
        <taxon>Scymninae</taxon>
        <taxon>Scymnini</taxon>
        <taxon>Cryptolaemus</taxon>
    </lineage>
</organism>
<comment type="caution">
    <text evidence="2">The sequence shown here is derived from an EMBL/GenBank/DDBJ whole genome shotgun (WGS) entry which is preliminary data.</text>
</comment>
<feature type="compositionally biased region" description="Low complexity" evidence="1">
    <location>
        <begin position="241"/>
        <end position="251"/>
    </location>
</feature>
<evidence type="ECO:0000313" key="2">
    <source>
        <dbReference type="EMBL" id="KAL3288229.1"/>
    </source>
</evidence>
<name>A0ABD2PB60_9CUCU</name>
<feature type="compositionally biased region" description="Polar residues" evidence="1">
    <location>
        <begin position="269"/>
        <end position="279"/>
    </location>
</feature>
<sequence length="328" mass="36829">MIEEQRDMKKKVDTLETDQNEIENNIIIDGLINVRDVQNEYQMKKVVIDMGKKISVNNTEADFACETMPKSHKVPRVKFKSIEKKDALMQAKKELTIKAQDIGLQGNSIVYINRDLTNETQSLFRKDAEFSDCGSKIFCCNDNDNDDDLFRDSIPFTAEAFAELKTKVIFLNKIIKEKDVIIADKAQIIRDKKVIIDLLNSKLTDLKSSSKIDCDKEEDISVINNRKNKNKRSTIAEDTSETSSPTPSASTQRRAQATIQGENYAKVAGNSTFSNSNDKGSPVLPINTTEPTNRGTDGKISTNNLMMTQSIDNSTNDEWIEKTKIGGP</sequence>
<accession>A0ABD2PB60</accession>
<evidence type="ECO:0000313" key="3">
    <source>
        <dbReference type="Proteomes" id="UP001516400"/>
    </source>
</evidence>
<reference evidence="2 3" key="1">
    <citation type="journal article" date="2021" name="BMC Biol.">
        <title>Horizontally acquired antibacterial genes associated with adaptive radiation of ladybird beetles.</title>
        <authorList>
            <person name="Li H.S."/>
            <person name="Tang X.F."/>
            <person name="Huang Y.H."/>
            <person name="Xu Z.Y."/>
            <person name="Chen M.L."/>
            <person name="Du X.Y."/>
            <person name="Qiu B.Y."/>
            <person name="Chen P.T."/>
            <person name="Zhang W."/>
            <person name="Slipinski A."/>
            <person name="Escalona H.E."/>
            <person name="Waterhouse R.M."/>
            <person name="Zwick A."/>
            <person name="Pang H."/>
        </authorList>
    </citation>
    <scope>NUCLEOTIDE SEQUENCE [LARGE SCALE GENOMIC DNA]</scope>
    <source>
        <strain evidence="2">SYSU2018</strain>
    </source>
</reference>
<feature type="compositionally biased region" description="Polar residues" evidence="1">
    <location>
        <begin position="286"/>
        <end position="301"/>
    </location>
</feature>
<dbReference type="EMBL" id="JABFTP020000185">
    <property type="protein sequence ID" value="KAL3288229.1"/>
    <property type="molecule type" value="Genomic_DNA"/>
</dbReference>
<dbReference type="AlphaFoldDB" id="A0ABD2PB60"/>
<keyword evidence="3" id="KW-1185">Reference proteome</keyword>
<feature type="compositionally biased region" description="Polar residues" evidence="1">
    <location>
        <begin position="252"/>
        <end position="261"/>
    </location>
</feature>
<feature type="region of interest" description="Disordered" evidence="1">
    <location>
        <begin position="230"/>
        <end position="301"/>
    </location>
</feature>
<protein>
    <submittedName>
        <fullName evidence="2">Uncharacterized protein</fullName>
    </submittedName>
</protein>
<evidence type="ECO:0000256" key="1">
    <source>
        <dbReference type="SAM" id="MobiDB-lite"/>
    </source>
</evidence>
<gene>
    <name evidence="2" type="ORF">HHI36_002678</name>
</gene>
<dbReference type="Proteomes" id="UP001516400">
    <property type="component" value="Unassembled WGS sequence"/>
</dbReference>